<name>A0A9W8BID5_9FUNG</name>
<dbReference type="PANTHER" id="PTHR13060">
    <property type="entry name" value="SGT1 PROTEIN HSGT1 SUPPRESSOR OF GCR2"/>
    <property type="match status" value="1"/>
</dbReference>
<reference evidence="2" key="1">
    <citation type="submission" date="2022-07" db="EMBL/GenBank/DDBJ databases">
        <title>Phylogenomic reconstructions and comparative analyses of Kickxellomycotina fungi.</title>
        <authorList>
            <person name="Reynolds N.K."/>
            <person name="Stajich J.E."/>
            <person name="Barry K."/>
            <person name="Grigoriev I.V."/>
            <person name="Crous P."/>
            <person name="Smith M.E."/>
        </authorList>
    </citation>
    <scope>NUCLEOTIDE SEQUENCE</scope>
    <source>
        <strain evidence="2">IMI 214461</strain>
    </source>
</reference>
<feature type="region of interest" description="Disordered" evidence="1">
    <location>
        <begin position="368"/>
        <end position="400"/>
    </location>
</feature>
<dbReference type="AlphaFoldDB" id="A0A9W8BID5"/>
<feature type="region of interest" description="Disordered" evidence="1">
    <location>
        <begin position="430"/>
        <end position="449"/>
    </location>
</feature>
<evidence type="ECO:0008006" key="4">
    <source>
        <dbReference type="Google" id="ProtNLM"/>
    </source>
</evidence>
<evidence type="ECO:0000313" key="3">
    <source>
        <dbReference type="Proteomes" id="UP001150907"/>
    </source>
</evidence>
<comment type="caution">
    <text evidence="2">The sequence shown here is derived from an EMBL/GenBank/DDBJ whole genome shotgun (WGS) entry which is preliminary data.</text>
</comment>
<feature type="compositionally biased region" description="Acidic residues" evidence="1">
    <location>
        <begin position="439"/>
        <end position="449"/>
    </location>
</feature>
<dbReference type="EMBL" id="JANBQF010000001">
    <property type="protein sequence ID" value="KAJ2008731.1"/>
    <property type="molecule type" value="Genomic_DNA"/>
</dbReference>
<dbReference type="GO" id="GO:0005634">
    <property type="term" value="C:nucleus"/>
    <property type="evidence" value="ECO:0007669"/>
    <property type="project" value="TreeGrafter"/>
</dbReference>
<dbReference type="InterPro" id="IPR010770">
    <property type="entry name" value="Ecd"/>
</dbReference>
<keyword evidence="3" id="KW-1185">Reference proteome</keyword>
<feature type="compositionally biased region" description="Basic and acidic residues" evidence="1">
    <location>
        <begin position="385"/>
        <end position="400"/>
    </location>
</feature>
<protein>
    <recommendedName>
        <fullName evidence="4">SGT1 protein</fullName>
    </recommendedName>
</protein>
<gene>
    <name evidence="2" type="ORF">H4R26_000050</name>
</gene>
<accession>A0A9W8BID5</accession>
<evidence type="ECO:0000313" key="2">
    <source>
        <dbReference type="EMBL" id="KAJ2008731.1"/>
    </source>
</evidence>
<proteinExistence type="predicted"/>
<organism evidence="2 3">
    <name type="scientific">Coemansia thaxteri</name>
    <dbReference type="NCBI Taxonomy" id="2663907"/>
    <lineage>
        <taxon>Eukaryota</taxon>
        <taxon>Fungi</taxon>
        <taxon>Fungi incertae sedis</taxon>
        <taxon>Zoopagomycota</taxon>
        <taxon>Kickxellomycotina</taxon>
        <taxon>Kickxellomycetes</taxon>
        <taxon>Kickxellales</taxon>
        <taxon>Kickxellaceae</taxon>
        <taxon>Coemansia</taxon>
    </lineage>
</organism>
<dbReference type="OrthoDB" id="27237at2759"/>
<dbReference type="Pfam" id="PF07093">
    <property type="entry name" value="SGT1"/>
    <property type="match status" value="2"/>
</dbReference>
<dbReference type="Proteomes" id="UP001150907">
    <property type="component" value="Unassembled WGS sequence"/>
</dbReference>
<sequence length="601" mass="64853">MNAIFGTETGAVDYLLCDIFVRANAGSRNDWKAVQDAAKLRVWVAKLFAFFYARTEGFVWNRECPKLIANPENKVPCVSGQMTHGDAVDDEWLVVWLLREATKEYPELVVSVCDADAKTGYPAKVDQSLHRARCKLPVLVARALALRPQLIAAATELFYARDALQIKACQKMTKFAPEPSVLTTVVFNRVQYAKLASQNIRAPAIFNLPPVQSPEYKASVLGMKVACGFEMLNYEGIRTAAQKDPPTCASQNNSKQETSFASFLELLGGTSYQGGLPVTSDAYAQRRAYAEQVFEETQGRDAGVPAPAGALVSLASQSLSAALALAAEGGCALPEASGAVISGEGEDEDDSWLALDPDQLDAVMRKAESVLKDSSQAEQDDEPAENWRSDQAEGSKHAGDSEALNAGLQQVLEKFEAFLAADSGLEGAELLNDLPSNGDDNDEDIEGSDEDVDWDADEVIYALMKAVGADDLGDTTEADNAHEDYSSAANPEEFKVDEDALDDSHAGSHLSQDDHLAEMMHAMDQELSKTHIGKSFASSERECGDGYDDPDVNVDLNLVESIVESFRAQEGLAGPAGTMLKQFGIHLPPNDSDVDSDEETG</sequence>
<evidence type="ECO:0000256" key="1">
    <source>
        <dbReference type="SAM" id="MobiDB-lite"/>
    </source>
</evidence>
<dbReference type="PANTHER" id="PTHR13060:SF0">
    <property type="entry name" value="PROTEIN ECDYSONELESS HOMOLOG"/>
    <property type="match status" value="1"/>
</dbReference>